<dbReference type="OrthoDB" id="69857at2"/>
<evidence type="ECO:0000313" key="3">
    <source>
        <dbReference type="Proteomes" id="UP000199223"/>
    </source>
</evidence>
<evidence type="ECO:0000313" key="2">
    <source>
        <dbReference type="EMBL" id="SEJ48417.1"/>
    </source>
</evidence>
<organism evidence="2 3">
    <name type="scientific">Deinococcus reticulitermitis</name>
    <dbReference type="NCBI Taxonomy" id="856736"/>
    <lineage>
        <taxon>Bacteria</taxon>
        <taxon>Thermotogati</taxon>
        <taxon>Deinococcota</taxon>
        <taxon>Deinococci</taxon>
        <taxon>Deinococcales</taxon>
        <taxon>Deinococcaceae</taxon>
        <taxon>Deinococcus</taxon>
    </lineage>
</organism>
<proteinExistence type="predicted"/>
<evidence type="ECO:0000256" key="1">
    <source>
        <dbReference type="SAM" id="SignalP"/>
    </source>
</evidence>
<accession>A0A1H6ZAE0</accession>
<keyword evidence="1" id="KW-0732">Signal</keyword>
<keyword evidence="3" id="KW-1185">Reference proteome</keyword>
<dbReference type="EMBL" id="FNZA01000009">
    <property type="protein sequence ID" value="SEJ48417.1"/>
    <property type="molecule type" value="Genomic_DNA"/>
</dbReference>
<feature type="signal peptide" evidence="1">
    <location>
        <begin position="1"/>
        <end position="17"/>
    </location>
</feature>
<dbReference type="STRING" id="856736.SAMN04488058_10925"/>
<dbReference type="RefSeq" id="WP_092264614.1">
    <property type="nucleotide sequence ID" value="NZ_FNZA01000009.1"/>
</dbReference>
<feature type="chain" id="PRO_5011508283" evidence="1">
    <location>
        <begin position="18"/>
        <end position="178"/>
    </location>
</feature>
<dbReference type="AlphaFoldDB" id="A0A1H6ZAE0"/>
<sequence>MKSWVAALLLLSSSALAHQPHFNAGSPSRERAWVIEPPDVSRVITAQARGTGLDWYRLTVPAGFRLDAAVFVGGPCDAAFRPKLWLIGQGLSAQNAPAFVPAGWGAVQAGDGFADYRGHGVVARKGRTLERSLPAGTYELVVEHGQTPGWYFLSLGGREVGGGTPAGRAALARFNRCG</sequence>
<dbReference type="Proteomes" id="UP000199223">
    <property type="component" value="Unassembled WGS sequence"/>
</dbReference>
<gene>
    <name evidence="2" type="ORF">SAMN04488058_10925</name>
</gene>
<name>A0A1H6ZAE0_9DEIO</name>
<protein>
    <submittedName>
        <fullName evidence="2">Uncharacterized protein</fullName>
    </submittedName>
</protein>
<reference evidence="3" key="1">
    <citation type="submission" date="2016-10" db="EMBL/GenBank/DDBJ databases">
        <authorList>
            <person name="Varghese N."/>
            <person name="Submissions S."/>
        </authorList>
    </citation>
    <scope>NUCLEOTIDE SEQUENCE [LARGE SCALE GENOMIC DNA]</scope>
    <source>
        <strain evidence="3">CGMCC 1.10218</strain>
    </source>
</reference>